<dbReference type="GO" id="GO:0006417">
    <property type="term" value="P:regulation of translation"/>
    <property type="evidence" value="ECO:0007669"/>
    <property type="project" value="UniProtKB-KW"/>
</dbReference>
<dbReference type="eggNOG" id="COG3130">
    <property type="taxonomic scope" value="Bacteria"/>
</dbReference>
<protein>
    <submittedName>
        <fullName evidence="3">Ribosome modulation factor</fullName>
    </submittedName>
</protein>
<sequence length="51" mass="5533">MAGINGKSREDCPFGTLQGRTHWMGGWREGRTDQAQGFLGIAGIQNLKDIG</sequence>
<dbReference type="STRING" id="1177179.A11A3_04820"/>
<keyword evidence="2" id="KW-0810">Translation regulation</keyword>
<dbReference type="AlphaFoldDB" id="L0WEX5"/>
<dbReference type="NCBIfam" id="NF011162">
    <property type="entry name" value="PRK14563.1"/>
    <property type="match status" value="1"/>
</dbReference>
<keyword evidence="4" id="KW-1185">Reference proteome</keyword>
<proteinExistence type="predicted"/>
<evidence type="ECO:0000313" key="4">
    <source>
        <dbReference type="Proteomes" id="UP000010164"/>
    </source>
</evidence>
<gene>
    <name evidence="3" type="ORF">A11A3_04820</name>
</gene>
<dbReference type="Gene3D" id="1.10.10.620">
    <property type="entry name" value="ribosome modulation factor like domain"/>
    <property type="match status" value="1"/>
</dbReference>
<dbReference type="Proteomes" id="UP000010164">
    <property type="component" value="Unassembled WGS sequence"/>
</dbReference>
<comment type="caution">
    <text evidence="3">The sequence shown here is derived from an EMBL/GenBank/DDBJ whole genome shotgun (WGS) entry which is preliminary data.</text>
</comment>
<evidence type="ECO:0000256" key="1">
    <source>
        <dbReference type="ARBA" id="ARBA00022490"/>
    </source>
</evidence>
<dbReference type="InterPro" id="IPR007040">
    <property type="entry name" value="Ribosome_modulation_factor"/>
</dbReference>
<organism evidence="3 4">
    <name type="scientific">Alcanivorax hongdengensis A-11-3</name>
    <dbReference type="NCBI Taxonomy" id="1177179"/>
    <lineage>
        <taxon>Bacteria</taxon>
        <taxon>Pseudomonadati</taxon>
        <taxon>Pseudomonadota</taxon>
        <taxon>Gammaproteobacteria</taxon>
        <taxon>Oceanospirillales</taxon>
        <taxon>Alcanivoracaceae</taxon>
        <taxon>Alcanivorax</taxon>
    </lineage>
</organism>
<dbReference type="EMBL" id="AMRJ01000004">
    <property type="protein sequence ID" value="EKF75274.1"/>
    <property type="molecule type" value="Genomic_DNA"/>
</dbReference>
<keyword evidence="1" id="KW-0963">Cytoplasm</keyword>
<dbReference type="NCBIfam" id="NF041886">
    <property type="entry name" value="Rmf_CrpP_fam"/>
    <property type="match status" value="1"/>
</dbReference>
<dbReference type="Pfam" id="PF04957">
    <property type="entry name" value="RMF"/>
    <property type="match status" value="1"/>
</dbReference>
<accession>L0WEX5</accession>
<name>L0WEX5_9GAMM</name>
<dbReference type="InterPro" id="IPR023200">
    <property type="entry name" value="RMF_sf"/>
</dbReference>
<evidence type="ECO:0000313" key="3">
    <source>
        <dbReference type="EMBL" id="EKF75274.1"/>
    </source>
</evidence>
<dbReference type="PATRIC" id="fig|1177179.3.peg.965"/>
<evidence type="ECO:0000256" key="2">
    <source>
        <dbReference type="ARBA" id="ARBA00022845"/>
    </source>
</evidence>
<reference evidence="3 4" key="1">
    <citation type="journal article" date="2012" name="J. Bacteriol.">
        <title>Genome Sequence of the Alkane-Degrading Bacterium Alcanivorax hongdengensis Type Strain A-11-3.</title>
        <authorList>
            <person name="Lai Q."/>
            <person name="Shao Z."/>
        </authorList>
    </citation>
    <scope>NUCLEOTIDE SEQUENCE [LARGE SCALE GENOMIC DNA]</scope>
    <source>
        <strain evidence="3 4">A-11-3</strain>
    </source>
</reference>